<gene>
    <name evidence="2" type="ORF">AB5J52_00670</name>
</gene>
<dbReference type="PANTHER" id="PTHR42686">
    <property type="entry name" value="GH17980P-RELATED"/>
    <property type="match status" value="1"/>
</dbReference>
<dbReference type="GO" id="GO:0010349">
    <property type="term" value="F:L-galactose dehydrogenase activity"/>
    <property type="evidence" value="ECO:0007669"/>
    <property type="project" value="InterPro"/>
</dbReference>
<protein>
    <submittedName>
        <fullName evidence="2">Aldo/keto reductase</fullName>
    </submittedName>
</protein>
<name>A0AB39QF53_9ACTN</name>
<proteinExistence type="predicted"/>
<dbReference type="InterPro" id="IPR044479">
    <property type="entry name" value="LGALDH-like"/>
</dbReference>
<feature type="domain" description="NADP-dependent oxidoreductase" evidence="1">
    <location>
        <begin position="15"/>
        <end position="292"/>
    </location>
</feature>
<dbReference type="SUPFAM" id="SSF51430">
    <property type="entry name" value="NAD(P)-linked oxidoreductase"/>
    <property type="match status" value="1"/>
</dbReference>
<dbReference type="InterPro" id="IPR036812">
    <property type="entry name" value="NAD(P)_OxRdtase_dom_sf"/>
</dbReference>
<dbReference type="RefSeq" id="WP_369220658.1">
    <property type="nucleotide sequence ID" value="NZ_CP163441.1"/>
</dbReference>
<dbReference type="Pfam" id="PF00248">
    <property type="entry name" value="Aldo_ket_red"/>
    <property type="match status" value="1"/>
</dbReference>
<dbReference type="GO" id="GO:0005829">
    <property type="term" value="C:cytosol"/>
    <property type="evidence" value="ECO:0007669"/>
    <property type="project" value="TreeGrafter"/>
</dbReference>
<dbReference type="PANTHER" id="PTHR42686:SF1">
    <property type="entry name" value="GH17980P-RELATED"/>
    <property type="match status" value="1"/>
</dbReference>
<dbReference type="CDD" id="cd19163">
    <property type="entry name" value="AKR_galDH"/>
    <property type="match status" value="1"/>
</dbReference>
<dbReference type="EMBL" id="CP163441">
    <property type="protein sequence ID" value="XDQ40901.1"/>
    <property type="molecule type" value="Genomic_DNA"/>
</dbReference>
<evidence type="ECO:0000313" key="2">
    <source>
        <dbReference type="EMBL" id="XDQ40901.1"/>
    </source>
</evidence>
<dbReference type="InterPro" id="IPR020471">
    <property type="entry name" value="AKR"/>
</dbReference>
<evidence type="ECO:0000259" key="1">
    <source>
        <dbReference type="Pfam" id="PF00248"/>
    </source>
</evidence>
<sequence>MKRPPLGSTGLEVSELGFGASPLGAVYGAFAEPDGIHAVRTALDLGVCFFDVAPYYGDTLAERVLGKALRGIERSSYVLATKVGRYGDDTFDFTAERVKHSAHESLTRLGTDHLDLVQCHDIEFGALDQIADETLPALRELQDAGLVRAVGITGYPLDTLRHVADRAAVDTVMSYCQYTLQDRRLARYVPGFARSGTAVINASPLAMGALTERGPAAWHPAPEPVLRRCAQAAALCRARGNDIARPAVQFAVTTGTFAATVVGATDAHQVRRTAGWITQPPDTELLHAVEECLAPVRDQGWANGRPDDQHPPARP</sequence>
<dbReference type="AlphaFoldDB" id="A0AB39QF53"/>
<accession>A0AB39QF53</accession>
<dbReference type="Gene3D" id="3.20.20.100">
    <property type="entry name" value="NADP-dependent oxidoreductase domain"/>
    <property type="match status" value="1"/>
</dbReference>
<dbReference type="InterPro" id="IPR023210">
    <property type="entry name" value="NADP_OxRdtase_dom"/>
</dbReference>
<reference evidence="2" key="1">
    <citation type="submission" date="2024-07" db="EMBL/GenBank/DDBJ databases">
        <authorList>
            <person name="Yu S.T."/>
        </authorList>
    </citation>
    <scope>NUCLEOTIDE SEQUENCE</scope>
    <source>
        <strain evidence="2">R39</strain>
    </source>
</reference>
<organism evidence="2">
    <name type="scientific">Streptomyces sp. R39</name>
    <dbReference type="NCBI Taxonomy" id="3238631"/>
    <lineage>
        <taxon>Bacteria</taxon>
        <taxon>Bacillati</taxon>
        <taxon>Actinomycetota</taxon>
        <taxon>Actinomycetes</taxon>
        <taxon>Kitasatosporales</taxon>
        <taxon>Streptomycetaceae</taxon>
        <taxon>Streptomyces</taxon>
    </lineage>
</organism>